<evidence type="ECO:0000259" key="9">
    <source>
        <dbReference type="Pfam" id="PF08335"/>
    </source>
</evidence>
<dbReference type="GO" id="GO:0005829">
    <property type="term" value="C:cytosol"/>
    <property type="evidence" value="ECO:0007669"/>
    <property type="project" value="TreeGrafter"/>
</dbReference>
<comment type="cofactor">
    <cofactor evidence="7">
        <name>Mg(2+)</name>
        <dbReference type="ChEBI" id="CHEBI:18420"/>
    </cofactor>
</comment>
<evidence type="ECO:0000313" key="10">
    <source>
        <dbReference type="EMBL" id="KTQ85327.1"/>
    </source>
</evidence>
<proteinExistence type="inferred from homology"/>
<evidence type="ECO:0000256" key="2">
    <source>
        <dbReference type="ARBA" id="ARBA00022695"/>
    </source>
</evidence>
<dbReference type="InterPro" id="IPR013546">
    <property type="entry name" value="PII_UdlTrfase/GS_AdlTrfase"/>
</dbReference>
<evidence type="ECO:0000256" key="5">
    <source>
        <dbReference type="ARBA" id="ARBA00022842"/>
    </source>
</evidence>
<evidence type="ECO:0000256" key="4">
    <source>
        <dbReference type="ARBA" id="ARBA00022840"/>
    </source>
</evidence>
<feature type="domain" description="Glutamate-ammonia ligase adenylyltransferase repeated" evidence="8">
    <location>
        <begin position="61"/>
        <end position="305"/>
    </location>
</feature>
<protein>
    <recommendedName>
        <fullName evidence="7">Bifunctional glutamine synthetase adenylyltransferase/adenylyl-removing enzyme</fullName>
    </recommendedName>
    <alternativeName>
        <fullName evidence="7">ATP:glutamine synthetase adenylyltransferase</fullName>
    </alternativeName>
    <alternativeName>
        <fullName evidence="7">ATase</fullName>
    </alternativeName>
    <domain>
        <recommendedName>
            <fullName evidence="7">Glutamine synthetase adenylyl-L-tyrosine phosphorylase</fullName>
            <ecNumber evidence="7">2.7.7.89</ecNumber>
        </recommendedName>
        <alternativeName>
            <fullName evidence="7">Adenylyl removase</fullName>
            <shortName evidence="7">AR</shortName>
            <shortName evidence="7">AT-N</shortName>
        </alternativeName>
    </domain>
    <domain>
        <recommendedName>
            <fullName evidence="7">Glutamine synthetase adenylyl transferase</fullName>
            <ecNumber evidence="7">2.7.7.42</ecNumber>
        </recommendedName>
        <alternativeName>
            <fullName evidence="7">Adenylyl transferase</fullName>
            <shortName evidence="7">AT</shortName>
            <shortName evidence="7">AT-C</shortName>
        </alternativeName>
    </domain>
</protein>
<dbReference type="Pfam" id="PF08335">
    <property type="entry name" value="GlnD_UR_UTase"/>
    <property type="match status" value="1"/>
</dbReference>
<dbReference type="RefSeq" id="WP_058636478.1">
    <property type="nucleotide sequence ID" value="NZ_LDPZ01000061.1"/>
</dbReference>
<dbReference type="InterPro" id="IPR005190">
    <property type="entry name" value="GlnE_rpt_dom"/>
</dbReference>
<evidence type="ECO:0000256" key="6">
    <source>
        <dbReference type="ARBA" id="ARBA00023268"/>
    </source>
</evidence>
<comment type="catalytic activity">
    <reaction evidence="7">
        <text>[glutamine synthetase]-L-tyrosine + ATP = [glutamine synthetase]-O(4)-(5'-adenylyl)-L-tyrosine + diphosphate</text>
        <dbReference type="Rhea" id="RHEA:18589"/>
        <dbReference type="Rhea" id="RHEA-COMP:10660"/>
        <dbReference type="Rhea" id="RHEA-COMP:10661"/>
        <dbReference type="ChEBI" id="CHEBI:30616"/>
        <dbReference type="ChEBI" id="CHEBI:33019"/>
        <dbReference type="ChEBI" id="CHEBI:46858"/>
        <dbReference type="ChEBI" id="CHEBI:83624"/>
        <dbReference type="EC" id="2.7.7.42"/>
    </reaction>
</comment>
<dbReference type="PANTHER" id="PTHR30621">
    <property type="entry name" value="GLUTAMINE SYNTHETASE ADENYLYLTRANSFERASE"/>
    <property type="match status" value="1"/>
</dbReference>
<dbReference type="Gene3D" id="3.30.460.10">
    <property type="entry name" value="Beta Polymerase, domain 2"/>
    <property type="match status" value="2"/>
</dbReference>
<dbReference type="PANTHER" id="PTHR30621:SF0">
    <property type="entry name" value="BIFUNCTIONAL GLUTAMINE SYNTHETASE ADENYLYLTRANSFERASE_ADENYLYL-REMOVING ENZYME"/>
    <property type="match status" value="1"/>
</dbReference>
<dbReference type="EC" id="2.7.7.42" evidence="7"/>
<evidence type="ECO:0000256" key="3">
    <source>
        <dbReference type="ARBA" id="ARBA00022741"/>
    </source>
</evidence>
<dbReference type="PATRIC" id="fig|401562.3.peg.4439"/>
<feature type="region of interest" description="Adenylyl transferase" evidence="7">
    <location>
        <begin position="484"/>
        <end position="993"/>
    </location>
</feature>
<keyword evidence="2 7" id="KW-0548">Nucleotidyltransferase</keyword>
<dbReference type="EC" id="2.7.7.89" evidence="7"/>
<dbReference type="CDD" id="cd05401">
    <property type="entry name" value="NT_GlnE_GlnD_like"/>
    <property type="match status" value="2"/>
</dbReference>
<sequence length="993" mass="109268">MPTRDDGKLAPRFQGALSLVPLSVDKALSCLGDLKAAADAEGLKRLSAWLSAAAPDKNRERLGAALSLSPHLEGLALRSPRWLEQLFDEEPKARIAALIASLLAPLPDDATEAGLMAELRQVRNEASFLIALDDLFGAATPLETTRHLSQLAEAAVARALRFCLSDLHRRGSLRLPNPARPEEGSGLFVLGMGKLGGEELNYSSDIDLIVLFEPEAEAVLDPPESVELFSRLARRLVKMIGERTRDGYVFRTDLRLRPDPSAMPLAVPVPTALVYYEGSGRDWERAAMIKARPIAGDAAAASAFMRDIAPFVWRRYLDFVAIGDIHAMKMRIDRHRGFESILVAGQNVKLGRGGIREIEFFAQAQQLIAGGRNPALRLRRTDEALARLGQEGWIEDATAEELTEAYWFLRRVEHAIQMVADEQSHTLPETTEELTRIAKLCNFETLEAFSQALTRRLETVEARFSSLFADHAPARSQEGATALLSDAEDEAALHWLSQLGYRRPADVGRIVQGWGAGRYRATRSEAAREQLVRVLPSLLEAFGKGQDPDNALAGFDRFLQGLPSGLQFFSLIASNPRLLELLALAITAAPRLADTISLRPHVFDALLDPAFYREIPTRELLRQRLSAFLRDAQFLEERLARLRIFASEQRFLVGIRLLAGAIEGEAAGAAFTALADVVLEVLVEAVEAEFRRAHGRVPGGRLVVLGLGRLGSGELTASSDVDLMLLYDHDPAAETSDGDRPLPVSTYYTRLTQRLIAALTSPMADGVLYEVDFRLRPSGNKGPLATHIDAFRKYQREAWTWERMALTRSRVLSGETDFAGEIRQAIREAIESHAQDPLLRYDVADMRARLDVQKPPRGTLDLKRLVGGLTDLEFIAQWAILTGTVPLDLIGRPTEQVLRELARRLPDRADADGLPAAMADFTRIVQLIRLGPGTAFNVSDLPAGLADRLARSLDLADQSGIEPHIANLAERVRAAFSALIPFEGAGDDKLPRS</sequence>
<dbReference type="GO" id="GO:0008882">
    <property type="term" value="F:[glutamate-ammonia-ligase] adenylyltransferase activity"/>
    <property type="evidence" value="ECO:0007669"/>
    <property type="project" value="UniProtKB-UniRule"/>
</dbReference>
<keyword evidence="3 7" id="KW-0547">Nucleotide-binding</keyword>
<evidence type="ECO:0000256" key="1">
    <source>
        <dbReference type="ARBA" id="ARBA00022679"/>
    </source>
</evidence>
<dbReference type="EMBL" id="LDPZ01000061">
    <property type="protein sequence ID" value="KTQ85327.1"/>
    <property type="molecule type" value="Genomic_DNA"/>
</dbReference>
<comment type="catalytic activity">
    <reaction evidence="7">
        <text>[glutamine synthetase]-O(4)-(5'-adenylyl)-L-tyrosine + phosphate = [glutamine synthetase]-L-tyrosine + ADP</text>
        <dbReference type="Rhea" id="RHEA:43716"/>
        <dbReference type="Rhea" id="RHEA-COMP:10660"/>
        <dbReference type="Rhea" id="RHEA-COMP:10661"/>
        <dbReference type="ChEBI" id="CHEBI:43474"/>
        <dbReference type="ChEBI" id="CHEBI:46858"/>
        <dbReference type="ChEBI" id="CHEBI:83624"/>
        <dbReference type="ChEBI" id="CHEBI:456216"/>
        <dbReference type="EC" id="2.7.7.89"/>
    </reaction>
</comment>
<keyword evidence="4 7" id="KW-0067">ATP-binding</keyword>
<feature type="region of interest" description="Adenylyl removase" evidence="7">
    <location>
        <begin position="1"/>
        <end position="474"/>
    </location>
</feature>
<feature type="domain" description="Glutamate-ammonia ligase adenylyltransferase repeated" evidence="8">
    <location>
        <begin position="581"/>
        <end position="819"/>
    </location>
</feature>
<comment type="similarity">
    <text evidence="7">Belongs to the GlnE family.</text>
</comment>
<dbReference type="InterPro" id="IPR043519">
    <property type="entry name" value="NT_sf"/>
</dbReference>
<dbReference type="Proteomes" id="UP000078272">
    <property type="component" value="Unassembled WGS sequence"/>
</dbReference>
<comment type="function">
    <text evidence="7">Involved in the regulation of glutamine synthetase GlnA, a key enzyme in the process to assimilate ammonia. When cellular nitrogen levels are high, the C-terminal adenylyl transferase (AT) inactivates GlnA by covalent transfer of an adenylyl group from ATP to specific tyrosine residue of GlnA, thus reducing its activity. Conversely, when nitrogen levels are low, the N-terminal adenylyl removase (AR) activates GlnA by removing the adenylyl group by phosphorolysis, increasing its activity. The regulatory region of GlnE binds the signal transduction protein PII (GlnB) which indicates the nitrogen status of the cell.</text>
</comment>
<keyword evidence="6 7" id="KW-0511">Multifunctional enzyme</keyword>
<dbReference type="AlphaFoldDB" id="A0A175R5J2"/>
<dbReference type="GO" id="GO:0047388">
    <property type="term" value="F:[glutamine synthetase]-adenylyl-L-tyrosine phosphorylase activity"/>
    <property type="evidence" value="ECO:0007669"/>
    <property type="project" value="UniProtKB-EC"/>
</dbReference>
<gene>
    <name evidence="7" type="primary">glnE</name>
    <name evidence="10" type="ORF">NS226_20080</name>
</gene>
<comment type="caution">
    <text evidence="10">The sequence shown here is derived from an EMBL/GenBank/DDBJ whole genome shotgun (WGS) entry which is preliminary data.</text>
</comment>
<dbReference type="GO" id="GO:0000820">
    <property type="term" value="P:regulation of glutamine family amino acid metabolic process"/>
    <property type="evidence" value="ECO:0007669"/>
    <property type="project" value="UniProtKB-UniRule"/>
</dbReference>
<organism evidence="10 11">
    <name type="scientific">Aureimonas ureilytica</name>
    <dbReference type="NCBI Taxonomy" id="401562"/>
    <lineage>
        <taxon>Bacteria</taxon>
        <taxon>Pseudomonadati</taxon>
        <taxon>Pseudomonadota</taxon>
        <taxon>Alphaproteobacteria</taxon>
        <taxon>Hyphomicrobiales</taxon>
        <taxon>Aurantimonadaceae</taxon>
        <taxon>Aureimonas</taxon>
    </lineage>
</organism>
<keyword evidence="5 7" id="KW-0460">Magnesium</keyword>
<evidence type="ECO:0000259" key="8">
    <source>
        <dbReference type="Pfam" id="PF03710"/>
    </source>
</evidence>
<dbReference type="Gene3D" id="1.20.120.1510">
    <property type="match status" value="1"/>
</dbReference>
<dbReference type="SUPFAM" id="SSF81593">
    <property type="entry name" value="Nucleotidyltransferase substrate binding subunit/domain"/>
    <property type="match status" value="2"/>
</dbReference>
<dbReference type="Gene3D" id="1.20.120.330">
    <property type="entry name" value="Nucleotidyltransferases domain 2"/>
    <property type="match status" value="2"/>
</dbReference>
<dbReference type="NCBIfam" id="NF010706">
    <property type="entry name" value="PRK14108.1"/>
    <property type="match status" value="1"/>
</dbReference>
<evidence type="ECO:0000256" key="7">
    <source>
        <dbReference type="HAMAP-Rule" id="MF_00802"/>
    </source>
</evidence>
<feature type="domain" description="PII-uridylyltransferase/Glutamine-synthetase adenylyltransferase" evidence="9">
    <location>
        <begin position="331"/>
        <end position="468"/>
    </location>
</feature>
<dbReference type="GO" id="GO:0005524">
    <property type="term" value="F:ATP binding"/>
    <property type="evidence" value="ECO:0007669"/>
    <property type="project" value="UniProtKB-UniRule"/>
</dbReference>
<reference evidence="10 11" key="1">
    <citation type="journal article" date="2016" name="Front. Microbiol.">
        <title>Genomic Resource of Rice Seed Associated Bacteria.</title>
        <authorList>
            <person name="Midha S."/>
            <person name="Bansal K."/>
            <person name="Sharma S."/>
            <person name="Kumar N."/>
            <person name="Patil P.P."/>
            <person name="Chaudhry V."/>
            <person name="Patil P.B."/>
        </authorList>
    </citation>
    <scope>NUCLEOTIDE SEQUENCE [LARGE SCALE GENOMIC DNA]</scope>
    <source>
        <strain evidence="10 11">NS226</strain>
    </source>
</reference>
<dbReference type="GO" id="GO:0000287">
    <property type="term" value="F:magnesium ion binding"/>
    <property type="evidence" value="ECO:0007669"/>
    <property type="project" value="UniProtKB-UniRule"/>
</dbReference>
<dbReference type="InterPro" id="IPR023057">
    <property type="entry name" value="GlnE"/>
</dbReference>
<dbReference type="Pfam" id="PF03710">
    <property type="entry name" value="GlnE"/>
    <property type="match status" value="2"/>
</dbReference>
<name>A0A175R5J2_9HYPH</name>
<dbReference type="HAMAP" id="MF_00802">
    <property type="entry name" value="GlnE"/>
    <property type="match status" value="1"/>
</dbReference>
<dbReference type="STRING" id="401562.NS365_12930"/>
<dbReference type="NCBIfam" id="NF008292">
    <property type="entry name" value="PRK11072.1"/>
    <property type="match status" value="1"/>
</dbReference>
<evidence type="ECO:0000313" key="11">
    <source>
        <dbReference type="Proteomes" id="UP000078272"/>
    </source>
</evidence>
<dbReference type="SUPFAM" id="SSF81301">
    <property type="entry name" value="Nucleotidyltransferase"/>
    <property type="match status" value="2"/>
</dbReference>
<accession>A0A175R5J2</accession>
<keyword evidence="1 7" id="KW-0808">Transferase</keyword>